<dbReference type="GO" id="GO:0043625">
    <property type="term" value="C:delta DNA polymerase complex"/>
    <property type="evidence" value="ECO:0007669"/>
    <property type="project" value="TreeGrafter"/>
</dbReference>
<dbReference type="InterPro" id="IPR043502">
    <property type="entry name" value="DNA/RNA_pol_sf"/>
</dbReference>
<dbReference type="SMART" id="SM00486">
    <property type="entry name" value="POLBc"/>
    <property type="match status" value="1"/>
</dbReference>
<dbReference type="PANTHER" id="PTHR10322:SF23">
    <property type="entry name" value="DNA POLYMERASE DELTA CATALYTIC SUBUNIT"/>
    <property type="match status" value="1"/>
</dbReference>
<dbReference type="PANTHER" id="PTHR10322">
    <property type="entry name" value="DNA POLYMERASE CATALYTIC SUBUNIT"/>
    <property type="match status" value="1"/>
</dbReference>
<evidence type="ECO:0000313" key="10">
    <source>
        <dbReference type="EMBL" id="SVE07812.1"/>
    </source>
</evidence>
<evidence type="ECO:0000259" key="9">
    <source>
        <dbReference type="Pfam" id="PF03104"/>
    </source>
</evidence>
<keyword evidence="3" id="KW-0808">Transferase</keyword>
<dbReference type="EMBL" id="UINC01192592">
    <property type="protein sequence ID" value="SVE07812.1"/>
    <property type="molecule type" value="Genomic_DNA"/>
</dbReference>
<comment type="similarity">
    <text evidence="1">Belongs to the DNA polymerase type-B family.</text>
</comment>
<dbReference type="GO" id="GO:0003887">
    <property type="term" value="F:DNA-directed DNA polymerase activity"/>
    <property type="evidence" value="ECO:0007669"/>
    <property type="project" value="UniProtKB-KW"/>
</dbReference>
<dbReference type="GO" id="GO:0006297">
    <property type="term" value="P:nucleotide-excision repair, DNA gap filling"/>
    <property type="evidence" value="ECO:0007669"/>
    <property type="project" value="TreeGrafter"/>
</dbReference>
<dbReference type="GO" id="GO:0045004">
    <property type="term" value="P:DNA replication proofreading"/>
    <property type="evidence" value="ECO:0007669"/>
    <property type="project" value="TreeGrafter"/>
</dbReference>
<accession>A0A383AJ57</accession>
<dbReference type="GO" id="GO:0000166">
    <property type="term" value="F:nucleotide binding"/>
    <property type="evidence" value="ECO:0007669"/>
    <property type="project" value="InterPro"/>
</dbReference>
<evidence type="ECO:0000256" key="5">
    <source>
        <dbReference type="ARBA" id="ARBA00022932"/>
    </source>
</evidence>
<feature type="non-terminal residue" evidence="10">
    <location>
        <position position="1"/>
    </location>
</feature>
<dbReference type="GO" id="GO:0008296">
    <property type="term" value="F:3'-5'-DNA exonuclease activity"/>
    <property type="evidence" value="ECO:0007669"/>
    <property type="project" value="TreeGrafter"/>
</dbReference>
<dbReference type="InterPro" id="IPR006133">
    <property type="entry name" value="DNA-dir_DNA_pol_B_exonuc"/>
</dbReference>
<dbReference type="InterPro" id="IPR050240">
    <property type="entry name" value="DNA_pol_type-B"/>
</dbReference>
<feature type="non-terminal residue" evidence="10">
    <location>
        <position position="251"/>
    </location>
</feature>
<proteinExistence type="inferred from homology"/>
<dbReference type="SUPFAM" id="SSF53098">
    <property type="entry name" value="Ribonuclease H-like"/>
    <property type="match status" value="1"/>
</dbReference>
<dbReference type="InterPro" id="IPR006172">
    <property type="entry name" value="DNA-dir_DNA_pol_B"/>
</dbReference>
<dbReference type="GO" id="GO:0006287">
    <property type="term" value="P:base-excision repair, gap-filling"/>
    <property type="evidence" value="ECO:0007669"/>
    <property type="project" value="TreeGrafter"/>
</dbReference>
<keyword evidence="5" id="KW-0239">DNA-directed DNA polymerase</keyword>
<reference evidence="10" key="1">
    <citation type="submission" date="2018-05" db="EMBL/GenBank/DDBJ databases">
        <authorList>
            <person name="Lanie J.A."/>
            <person name="Ng W.-L."/>
            <person name="Kazmierczak K.M."/>
            <person name="Andrzejewski T.M."/>
            <person name="Davidsen T.M."/>
            <person name="Wayne K.J."/>
            <person name="Tettelin H."/>
            <person name="Glass J.I."/>
            <person name="Rusch D."/>
            <person name="Podicherti R."/>
            <person name="Tsui H.-C.T."/>
            <person name="Winkler M.E."/>
        </authorList>
    </citation>
    <scope>NUCLEOTIDE SEQUENCE</scope>
</reference>
<evidence type="ECO:0000256" key="6">
    <source>
        <dbReference type="ARBA" id="ARBA00023125"/>
    </source>
</evidence>
<dbReference type="InterPro" id="IPR023211">
    <property type="entry name" value="DNA_pol_palm_dom_sf"/>
</dbReference>
<dbReference type="SUPFAM" id="SSF56672">
    <property type="entry name" value="DNA/RNA polymerases"/>
    <property type="match status" value="1"/>
</dbReference>
<dbReference type="Gene3D" id="3.30.420.10">
    <property type="entry name" value="Ribonuclease H-like superfamily/Ribonuclease H"/>
    <property type="match status" value="1"/>
</dbReference>
<comment type="catalytic activity">
    <reaction evidence="7">
        <text>DNA(n) + a 2'-deoxyribonucleoside 5'-triphosphate = DNA(n+1) + diphosphate</text>
        <dbReference type="Rhea" id="RHEA:22508"/>
        <dbReference type="Rhea" id="RHEA-COMP:17339"/>
        <dbReference type="Rhea" id="RHEA-COMP:17340"/>
        <dbReference type="ChEBI" id="CHEBI:33019"/>
        <dbReference type="ChEBI" id="CHEBI:61560"/>
        <dbReference type="ChEBI" id="CHEBI:173112"/>
        <dbReference type="EC" id="2.7.7.7"/>
    </reaction>
</comment>
<evidence type="ECO:0000256" key="7">
    <source>
        <dbReference type="ARBA" id="ARBA00049244"/>
    </source>
</evidence>
<organism evidence="10">
    <name type="scientific">marine metagenome</name>
    <dbReference type="NCBI Taxonomy" id="408172"/>
    <lineage>
        <taxon>unclassified sequences</taxon>
        <taxon>metagenomes</taxon>
        <taxon>ecological metagenomes</taxon>
    </lineage>
</organism>
<dbReference type="Pfam" id="PF03104">
    <property type="entry name" value="DNA_pol_B_exo1"/>
    <property type="match status" value="1"/>
</dbReference>
<dbReference type="EC" id="2.7.7.7" evidence="2"/>
<feature type="domain" description="DNA-directed DNA polymerase family B exonuclease" evidence="9">
    <location>
        <begin position="1"/>
        <end position="99"/>
    </location>
</feature>
<dbReference type="Pfam" id="PF00136">
    <property type="entry name" value="DNA_pol_B"/>
    <property type="match status" value="1"/>
</dbReference>
<keyword evidence="6" id="KW-0238">DNA-binding</keyword>
<dbReference type="Gene3D" id="3.90.1600.10">
    <property type="entry name" value="Palm domain of DNA polymerase"/>
    <property type="match status" value="1"/>
</dbReference>
<evidence type="ECO:0000256" key="4">
    <source>
        <dbReference type="ARBA" id="ARBA00022695"/>
    </source>
</evidence>
<gene>
    <name evidence="10" type="ORF">METZ01_LOCUS460666</name>
</gene>
<dbReference type="InterPro" id="IPR012337">
    <property type="entry name" value="RNaseH-like_sf"/>
</dbReference>
<dbReference type="AlphaFoldDB" id="A0A383AJ57"/>
<dbReference type="InterPro" id="IPR006134">
    <property type="entry name" value="DNA-dir_DNA_pol_B_multi_dom"/>
</dbReference>
<dbReference type="GO" id="GO:0003677">
    <property type="term" value="F:DNA binding"/>
    <property type="evidence" value="ECO:0007669"/>
    <property type="project" value="UniProtKB-KW"/>
</dbReference>
<evidence type="ECO:0000256" key="3">
    <source>
        <dbReference type="ARBA" id="ARBA00022679"/>
    </source>
</evidence>
<feature type="domain" description="DNA-directed DNA polymerase family B multifunctional" evidence="8">
    <location>
        <begin position="164"/>
        <end position="248"/>
    </location>
</feature>
<dbReference type="InterPro" id="IPR036397">
    <property type="entry name" value="RNaseH_sf"/>
</dbReference>
<protein>
    <recommendedName>
        <fullName evidence="2">DNA-directed DNA polymerase</fullName>
        <ecNumber evidence="2">2.7.7.7</ecNumber>
    </recommendedName>
</protein>
<evidence type="ECO:0000259" key="8">
    <source>
        <dbReference type="Pfam" id="PF00136"/>
    </source>
</evidence>
<sequence>ELFQKWISFINSTNPDGYTGYNIFGYDWKYMADRDKWSYLKNASRIYEIPSVMEHKELKSSAYGVNTFDILQIPGVFQVDLYTEIRRNHKLESYSLNNVALHFTKQQKDDMPYMELFKKLKGSAEDVWLCAKYCVQDTFLVIELIRQLKIIPNLIEMAKVTRVPIDWLITRGQQIKVFNQIAYSCNKKNFCVPIFSNDRVQQKYVGATVLNANIGAYMDQAVAGLDFASLYPSIMIAHKLCYSTFVSDDPE</sequence>
<evidence type="ECO:0000256" key="2">
    <source>
        <dbReference type="ARBA" id="ARBA00012417"/>
    </source>
</evidence>
<evidence type="ECO:0000256" key="1">
    <source>
        <dbReference type="ARBA" id="ARBA00005755"/>
    </source>
</evidence>
<keyword evidence="4" id="KW-0548">Nucleotidyltransferase</keyword>
<name>A0A383AJ57_9ZZZZ</name>